<dbReference type="EMBL" id="QANS01000001">
    <property type="protein sequence ID" value="PTU32982.1"/>
    <property type="molecule type" value="Genomic_DNA"/>
</dbReference>
<dbReference type="SUPFAM" id="SSF109604">
    <property type="entry name" value="HD-domain/PDEase-like"/>
    <property type="match status" value="2"/>
</dbReference>
<dbReference type="SMART" id="SM00471">
    <property type="entry name" value="HDc"/>
    <property type="match status" value="1"/>
</dbReference>
<organism evidence="3 4">
    <name type="scientific">Stenotrophobium rhamnosiphilum</name>
    <dbReference type="NCBI Taxonomy" id="2029166"/>
    <lineage>
        <taxon>Bacteria</taxon>
        <taxon>Pseudomonadati</taxon>
        <taxon>Pseudomonadota</taxon>
        <taxon>Gammaproteobacteria</taxon>
        <taxon>Nevskiales</taxon>
        <taxon>Nevskiaceae</taxon>
        <taxon>Stenotrophobium</taxon>
    </lineage>
</organism>
<evidence type="ECO:0000256" key="1">
    <source>
        <dbReference type="SAM" id="Phobius"/>
    </source>
</evidence>
<accession>A0A2T5MK89</accession>
<feature type="transmembrane region" description="Helical" evidence="1">
    <location>
        <begin position="333"/>
        <end position="359"/>
    </location>
</feature>
<dbReference type="GO" id="GO:0008081">
    <property type="term" value="F:phosphoric diester hydrolase activity"/>
    <property type="evidence" value="ECO:0007669"/>
    <property type="project" value="UniProtKB-ARBA"/>
</dbReference>
<dbReference type="Proteomes" id="UP000244248">
    <property type="component" value="Unassembled WGS sequence"/>
</dbReference>
<gene>
    <name evidence="3" type="ORF">CJD38_02385</name>
</gene>
<dbReference type="Gene3D" id="1.10.3210.10">
    <property type="entry name" value="Hypothetical protein af1432"/>
    <property type="match status" value="2"/>
</dbReference>
<dbReference type="PANTHER" id="PTHR43155">
    <property type="entry name" value="CYCLIC DI-GMP PHOSPHODIESTERASE PA4108-RELATED"/>
    <property type="match status" value="1"/>
</dbReference>
<protein>
    <recommendedName>
        <fullName evidence="2">HD-GYP domain-containing protein</fullName>
    </recommendedName>
</protein>
<dbReference type="AlphaFoldDB" id="A0A2T5MK89"/>
<dbReference type="SMART" id="SM00065">
    <property type="entry name" value="GAF"/>
    <property type="match status" value="1"/>
</dbReference>
<dbReference type="PANTHER" id="PTHR43155:SF2">
    <property type="entry name" value="CYCLIC DI-GMP PHOSPHODIESTERASE PA4108"/>
    <property type="match status" value="1"/>
</dbReference>
<feature type="transmembrane region" description="Helical" evidence="1">
    <location>
        <begin position="13"/>
        <end position="33"/>
    </location>
</feature>
<keyword evidence="1" id="KW-0472">Membrane</keyword>
<dbReference type="InterPro" id="IPR029016">
    <property type="entry name" value="GAF-like_dom_sf"/>
</dbReference>
<sequence>MARQAGLPFQITATLRVVAFVFLLSGAFLWFVLGRAHQQIEQSGRENFRLLAHSAFGEIDAMMQSYASYLGTVASLLPTMPDIYTEASSRALAQSFLDQAVPHSFAVTRPRDMLYFLKRDPEAPAGSAYTMGHFAVQADGSRMVSVSYYTADHRLLSQRRYSLDAHPEQSEWYLGALRSKGPYFSRPHLAPAWNSLAMTLALRSGESVVSMTSPLGLIDRLLERVPVSANGAALLFDDQHRIVAFRAKGERWKQLSQFRMKPVAQLGHPLLVAAAAVTDRLAEGQLSLVSLADQPFLLAWHAIAKIPGTQYRLLLLSPLADMSQAAETAKRDAWLVAIVGLMILLPLTWFSTGAMAGVLQRLVQQSERIGHLNFSPMEKQKHRRSAVREVRALEHAHDAMRDALAKGTRTLERVSGHLARLIGIGANLVKKKTRQALLEAVLEAAREMSSAEAAVLFLRDEDDKLRPVATLGMEPPHCLSALDMKLPEMKHQSLAVYTALSGVVHVVDDLDLDQREELVNLRKYNRERSSIRVKTIASLPLRTLDRVIGVMQVINARDADTDQIAPFSSPQVTYLEALAGQATVALENQKLIAAQTNLLDTLVRTLGDAVDAKSAYTGRHCARVPELAMMLAREANVAESGPLANFSFRTEEEWREFRVGAWLHDCGKITSPEHVLDKATKLETVYNRLHEIRTRFEVLLRDALIEVLQAQLAGRMNAETAEQIYAQRAAVLQGDYVFIAACNVGSENMAAADIARVQAIGKQTWLRNFDDRLGISYEEKERRQSSTPVSLPALASLIADQPWHLIPRPPEEKRALTEGFRMKVPEHLYDRGELYNLCIERGTLTREERFKINEHIIHTIRMLEGAKFPALLRRVPEYAGTHHEAMDGSGYPRGLTAAELSIPARIMAIADIFEALTASDRPYKPAKPLSESVAILHKMKLKGHVDPDLFNLFLRSGVYMRYAERFLAPEQIDLTDITPYLS</sequence>
<dbReference type="Gene3D" id="3.30.450.40">
    <property type="match status" value="1"/>
</dbReference>
<dbReference type="Pfam" id="PF13487">
    <property type="entry name" value="HD_5"/>
    <property type="match status" value="1"/>
</dbReference>
<evidence type="ECO:0000313" key="3">
    <source>
        <dbReference type="EMBL" id="PTU32982.1"/>
    </source>
</evidence>
<comment type="caution">
    <text evidence="3">The sequence shown here is derived from an EMBL/GenBank/DDBJ whole genome shotgun (WGS) entry which is preliminary data.</text>
</comment>
<dbReference type="OrthoDB" id="9764808at2"/>
<feature type="domain" description="HD-GYP" evidence="2">
    <location>
        <begin position="762"/>
        <end position="969"/>
    </location>
</feature>
<evidence type="ECO:0000259" key="2">
    <source>
        <dbReference type="PROSITE" id="PS51832"/>
    </source>
</evidence>
<dbReference type="InterPro" id="IPR003018">
    <property type="entry name" value="GAF"/>
</dbReference>
<dbReference type="InterPro" id="IPR037522">
    <property type="entry name" value="HD_GYP_dom"/>
</dbReference>
<reference evidence="3 4" key="1">
    <citation type="submission" date="2018-04" db="EMBL/GenBank/DDBJ databases">
        <title>Novel species isolated from glacier.</title>
        <authorList>
            <person name="Liu Q."/>
            <person name="Xin Y.-H."/>
        </authorList>
    </citation>
    <scope>NUCLEOTIDE SEQUENCE [LARGE SCALE GENOMIC DNA]</scope>
    <source>
        <strain evidence="3 4">GT1R17</strain>
    </source>
</reference>
<dbReference type="PROSITE" id="PS51832">
    <property type="entry name" value="HD_GYP"/>
    <property type="match status" value="1"/>
</dbReference>
<keyword evidence="4" id="KW-1185">Reference proteome</keyword>
<dbReference type="CDD" id="cd00077">
    <property type="entry name" value="HDc"/>
    <property type="match status" value="1"/>
</dbReference>
<dbReference type="InterPro" id="IPR003607">
    <property type="entry name" value="HD/PDEase_dom"/>
</dbReference>
<keyword evidence="1" id="KW-0812">Transmembrane</keyword>
<name>A0A2T5MK89_9GAMM</name>
<dbReference type="Pfam" id="PF13185">
    <property type="entry name" value="GAF_2"/>
    <property type="match status" value="1"/>
</dbReference>
<proteinExistence type="predicted"/>
<dbReference type="RefSeq" id="WP_107938689.1">
    <property type="nucleotide sequence ID" value="NZ_QANS01000001.1"/>
</dbReference>
<keyword evidence="1" id="KW-1133">Transmembrane helix</keyword>
<dbReference type="SUPFAM" id="SSF55781">
    <property type="entry name" value="GAF domain-like"/>
    <property type="match status" value="1"/>
</dbReference>
<evidence type="ECO:0000313" key="4">
    <source>
        <dbReference type="Proteomes" id="UP000244248"/>
    </source>
</evidence>